<dbReference type="EMBL" id="QFPP01000241">
    <property type="protein sequence ID" value="PZQ71535.1"/>
    <property type="molecule type" value="Genomic_DNA"/>
</dbReference>
<organism evidence="2 3">
    <name type="scientific">Variovorax paradoxus</name>
    <dbReference type="NCBI Taxonomy" id="34073"/>
    <lineage>
        <taxon>Bacteria</taxon>
        <taxon>Pseudomonadati</taxon>
        <taxon>Pseudomonadota</taxon>
        <taxon>Betaproteobacteria</taxon>
        <taxon>Burkholderiales</taxon>
        <taxon>Comamonadaceae</taxon>
        <taxon>Variovorax</taxon>
    </lineage>
</organism>
<feature type="transmembrane region" description="Helical" evidence="1">
    <location>
        <begin position="106"/>
        <end position="124"/>
    </location>
</feature>
<sequence length="195" mass="20231">MPVQGHGGPRYAGAVRHRGVAAMLLSSSSFPPSARAPLAAPGPGPEGLAGWLLLPALALLAAPLYLLADALRTVHELLQPGAWEQLASPVAAGYHPLLPSLLHFEILAGIVGFVVGVWAAVAFFRRRASAPGRVIAFFGLALGLQGIGALWAGQLPVAWGAATNPWRAAVPLALLCAVGVPYFIASRRVANTFTR</sequence>
<reference evidence="2 3" key="1">
    <citation type="submission" date="2017-08" db="EMBL/GenBank/DDBJ databases">
        <title>Infants hospitalized years apart are colonized by the same room-sourced microbial strains.</title>
        <authorList>
            <person name="Brooks B."/>
            <person name="Olm M.R."/>
            <person name="Firek B.A."/>
            <person name="Baker R."/>
            <person name="Thomas B.C."/>
            <person name="Morowitz M.J."/>
            <person name="Banfield J.F."/>
        </authorList>
    </citation>
    <scope>NUCLEOTIDE SEQUENCE [LARGE SCALE GENOMIC DNA]</scope>
    <source>
        <strain evidence="2">S2_005_003_R2_41</strain>
    </source>
</reference>
<protein>
    <recommendedName>
        <fullName evidence="4">DUF2569 domain-containing protein</fullName>
    </recommendedName>
</protein>
<evidence type="ECO:0000313" key="2">
    <source>
        <dbReference type="EMBL" id="PZQ71535.1"/>
    </source>
</evidence>
<comment type="caution">
    <text evidence="2">The sequence shown here is derived from an EMBL/GenBank/DDBJ whole genome shotgun (WGS) entry which is preliminary data.</text>
</comment>
<accession>A0A2W5Q9Z6</accession>
<feature type="transmembrane region" description="Helical" evidence="1">
    <location>
        <begin position="166"/>
        <end position="185"/>
    </location>
</feature>
<keyword evidence="1" id="KW-0472">Membrane</keyword>
<evidence type="ECO:0000313" key="3">
    <source>
        <dbReference type="Proteomes" id="UP000249135"/>
    </source>
</evidence>
<dbReference type="Proteomes" id="UP000249135">
    <property type="component" value="Unassembled WGS sequence"/>
</dbReference>
<dbReference type="Pfam" id="PF10754">
    <property type="entry name" value="DUF2569"/>
    <property type="match status" value="1"/>
</dbReference>
<evidence type="ECO:0000256" key="1">
    <source>
        <dbReference type="SAM" id="Phobius"/>
    </source>
</evidence>
<evidence type="ECO:0008006" key="4">
    <source>
        <dbReference type="Google" id="ProtNLM"/>
    </source>
</evidence>
<feature type="transmembrane region" description="Helical" evidence="1">
    <location>
        <begin position="48"/>
        <end position="68"/>
    </location>
</feature>
<feature type="transmembrane region" description="Helical" evidence="1">
    <location>
        <begin position="136"/>
        <end position="154"/>
    </location>
</feature>
<keyword evidence="1" id="KW-1133">Transmembrane helix</keyword>
<dbReference type="AlphaFoldDB" id="A0A2W5Q9Z6"/>
<name>A0A2W5Q9Z6_VARPD</name>
<dbReference type="InterPro" id="IPR019690">
    <property type="entry name" value="DUF2569"/>
</dbReference>
<proteinExistence type="predicted"/>
<gene>
    <name evidence="2" type="ORF">DI563_17455</name>
</gene>
<keyword evidence="1" id="KW-0812">Transmembrane</keyword>